<dbReference type="InterPro" id="IPR001245">
    <property type="entry name" value="Ser-Thr/Tyr_kinase_cat_dom"/>
</dbReference>
<protein>
    <recommendedName>
        <fullName evidence="2">Protein kinase domain-containing protein</fullName>
    </recommendedName>
</protein>
<accession>A0A8T0HJZ7</accession>
<dbReference type="AlphaFoldDB" id="A0A8T0HJZ7"/>
<organism evidence="3 4">
    <name type="scientific">Ceratodon purpureus</name>
    <name type="common">Fire moss</name>
    <name type="synonym">Dicranum purpureum</name>
    <dbReference type="NCBI Taxonomy" id="3225"/>
    <lineage>
        <taxon>Eukaryota</taxon>
        <taxon>Viridiplantae</taxon>
        <taxon>Streptophyta</taxon>
        <taxon>Embryophyta</taxon>
        <taxon>Bryophyta</taxon>
        <taxon>Bryophytina</taxon>
        <taxon>Bryopsida</taxon>
        <taxon>Dicranidae</taxon>
        <taxon>Pseudoditrichales</taxon>
        <taxon>Ditrichaceae</taxon>
        <taxon>Ceratodon</taxon>
    </lineage>
</organism>
<reference evidence="3 4" key="1">
    <citation type="submission" date="2020-06" db="EMBL/GenBank/DDBJ databases">
        <title>WGS assembly of Ceratodon purpureus strain R40.</title>
        <authorList>
            <person name="Carey S.B."/>
            <person name="Jenkins J."/>
            <person name="Shu S."/>
            <person name="Lovell J.T."/>
            <person name="Sreedasyam A."/>
            <person name="Maumus F."/>
            <person name="Tiley G.P."/>
            <person name="Fernandez-Pozo N."/>
            <person name="Barry K."/>
            <person name="Chen C."/>
            <person name="Wang M."/>
            <person name="Lipzen A."/>
            <person name="Daum C."/>
            <person name="Saski C.A."/>
            <person name="Payton A.C."/>
            <person name="Mcbreen J.C."/>
            <person name="Conrad R.E."/>
            <person name="Kollar L.M."/>
            <person name="Olsson S."/>
            <person name="Huttunen S."/>
            <person name="Landis J.B."/>
            <person name="Wickett N.J."/>
            <person name="Johnson M.G."/>
            <person name="Rensing S.A."/>
            <person name="Grimwood J."/>
            <person name="Schmutz J."/>
            <person name="Mcdaniel S.F."/>
        </authorList>
    </citation>
    <scope>NUCLEOTIDE SEQUENCE [LARGE SCALE GENOMIC DNA]</scope>
    <source>
        <strain evidence="3 4">R40</strain>
    </source>
</reference>
<proteinExistence type="predicted"/>
<evidence type="ECO:0000256" key="1">
    <source>
        <dbReference type="SAM" id="Phobius"/>
    </source>
</evidence>
<evidence type="ECO:0000313" key="3">
    <source>
        <dbReference type="EMBL" id="KAG0571131.1"/>
    </source>
</evidence>
<keyword evidence="1" id="KW-0472">Membrane</keyword>
<dbReference type="SMART" id="SM00220">
    <property type="entry name" value="S_TKc"/>
    <property type="match status" value="1"/>
</dbReference>
<keyword evidence="4" id="KW-1185">Reference proteome</keyword>
<dbReference type="InterPro" id="IPR051681">
    <property type="entry name" value="Ser/Thr_Kinases-Pseudokinases"/>
</dbReference>
<dbReference type="PANTHER" id="PTHR44329">
    <property type="entry name" value="SERINE/THREONINE-PROTEIN KINASE TNNI3K-RELATED"/>
    <property type="match status" value="1"/>
</dbReference>
<evidence type="ECO:0000313" key="4">
    <source>
        <dbReference type="Proteomes" id="UP000822688"/>
    </source>
</evidence>
<dbReference type="InterPro" id="IPR011009">
    <property type="entry name" value="Kinase-like_dom_sf"/>
</dbReference>
<name>A0A8T0HJZ7_CERPU</name>
<dbReference type="InterPro" id="IPR008271">
    <property type="entry name" value="Ser/Thr_kinase_AS"/>
</dbReference>
<dbReference type="Proteomes" id="UP000822688">
    <property type="component" value="Chromosome 6"/>
</dbReference>
<dbReference type="InterPro" id="IPR000719">
    <property type="entry name" value="Prot_kinase_dom"/>
</dbReference>
<feature type="transmembrane region" description="Helical" evidence="1">
    <location>
        <begin position="538"/>
        <end position="562"/>
    </location>
</feature>
<sequence>MDDAQDMGSDDGVISPENYQWTEVRASDEQPLKQNLGKLNVYDPSMVSMGRQIGEGAQAFIFEAMFYLPFSFKPRPVIVKKFKPLEGVSQGQFPPEMASAKCPSVCKPLGVVFKEDALCIIMQRYSCDLRAHIDAHMHDLQAEEYGYKGPPFPKFEAEHMILQLATGMKGLHELGIYHRDLKAANILVSRHCHPDGKPCSVCEVHITDFERSEGVVGTGFYRAPEVLQSLITRVPLSDAQWMMADIYSFGMVCYEVLTGRIPFDGHPYSDYDLVLEGGRPELPNHVPEKLKHIIRRCWQTRPSSRPSWTDIVQDLTEKSNDHYESGRVLSKRNYMNRLAMFDSSDKSSIESNVLKLKKVVHAHIKLNGSESKGFADYVYWAEEFVATAEEYISKFNVEFPAESALLCKLPEFLERRELDAVLFHQFLAYPATIRLSFHSQAESVPSLEDKFLSEFWKGREEIRSLMMNVILSIDSQLRHVRCVDEFDEEMSWISKLLFFHAFIKWHLWTEVICPAFGGASIVKLLAQMVNPKHGVEKFFLFTCLIILAVLETYLYILAIFTYEPILLCLQYGLYKIQNSDNVLYRTSGYRICRLQRAWVNYTRYRLLSAGLILSLIYLVANYRLKGFLVWILFPSVLRFNPYYWRRAILG</sequence>
<dbReference type="SUPFAM" id="SSF56112">
    <property type="entry name" value="Protein kinase-like (PK-like)"/>
    <property type="match status" value="1"/>
</dbReference>
<dbReference type="GO" id="GO:0005524">
    <property type="term" value="F:ATP binding"/>
    <property type="evidence" value="ECO:0007669"/>
    <property type="project" value="InterPro"/>
</dbReference>
<dbReference type="Gene3D" id="1.10.510.10">
    <property type="entry name" value="Transferase(Phosphotransferase) domain 1"/>
    <property type="match status" value="1"/>
</dbReference>
<dbReference type="EMBL" id="CM026427">
    <property type="protein sequence ID" value="KAG0571131.1"/>
    <property type="molecule type" value="Genomic_DNA"/>
</dbReference>
<feature type="domain" description="Protein kinase" evidence="2">
    <location>
        <begin position="47"/>
        <end position="323"/>
    </location>
</feature>
<dbReference type="GO" id="GO:0004674">
    <property type="term" value="F:protein serine/threonine kinase activity"/>
    <property type="evidence" value="ECO:0007669"/>
    <property type="project" value="TreeGrafter"/>
</dbReference>
<comment type="caution">
    <text evidence="3">The sequence shown here is derived from an EMBL/GenBank/DDBJ whole genome shotgun (WGS) entry which is preliminary data.</text>
</comment>
<evidence type="ECO:0000259" key="2">
    <source>
        <dbReference type="PROSITE" id="PS50011"/>
    </source>
</evidence>
<gene>
    <name evidence="3" type="ORF">KC19_6G213200</name>
</gene>
<dbReference type="PROSITE" id="PS00108">
    <property type="entry name" value="PROTEIN_KINASE_ST"/>
    <property type="match status" value="1"/>
</dbReference>
<dbReference type="PANTHER" id="PTHR44329:SF260">
    <property type="entry name" value="PROTEIN KINASE DOMAIN-CONTAINING PROTEIN"/>
    <property type="match status" value="1"/>
</dbReference>
<dbReference type="Pfam" id="PF07714">
    <property type="entry name" value="PK_Tyr_Ser-Thr"/>
    <property type="match status" value="1"/>
</dbReference>
<keyword evidence="1" id="KW-0812">Transmembrane</keyword>
<dbReference type="PROSITE" id="PS50011">
    <property type="entry name" value="PROTEIN_KINASE_DOM"/>
    <property type="match status" value="1"/>
</dbReference>
<keyword evidence="1" id="KW-1133">Transmembrane helix</keyword>